<keyword evidence="2" id="KW-1185">Reference proteome</keyword>
<dbReference type="RefSeq" id="WP_260794139.1">
    <property type="nucleotide sequence ID" value="NZ_CP093313.1"/>
</dbReference>
<reference evidence="1" key="1">
    <citation type="submission" date="2021-04" db="EMBL/GenBank/DDBJ databases">
        <title>Phylogenetic analysis of Acidobacteriaceae.</title>
        <authorList>
            <person name="Qiu L."/>
            <person name="Zhang Q."/>
        </authorList>
    </citation>
    <scope>NUCLEOTIDE SEQUENCE</scope>
    <source>
        <strain evidence="1">DSM 25168</strain>
    </source>
</reference>
<evidence type="ECO:0000313" key="1">
    <source>
        <dbReference type="EMBL" id="UWZ84633.1"/>
    </source>
</evidence>
<proteinExistence type="predicted"/>
<dbReference type="AlphaFoldDB" id="A0A9J7BQ16"/>
<dbReference type="EMBL" id="CP093313">
    <property type="protein sequence ID" value="UWZ84633.1"/>
    <property type="molecule type" value="Genomic_DNA"/>
</dbReference>
<protein>
    <submittedName>
        <fullName evidence="1">NUDIX domain-containing protein</fullName>
    </submittedName>
</protein>
<dbReference type="InterPro" id="IPR015797">
    <property type="entry name" value="NUDIX_hydrolase-like_dom_sf"/>
</dbReference>
<name>A0A9J7BQ16_9BACT</name>
<dbReference type="SUPFAM" id="SSF55811">
    <property type="entry name" value="Nudix"/>
    <property type="match status" value="1"/>
</dbReference>
<dbReference type="Gene3D" id="3.90.79.10">
    <property type="entry name" value="Nucleoside Triphosphate Pyrophosphohydrolase"/>
    <property type="match status" value="1"/>
</dbReference>
<dbReference type="KEGG" id="orp:MOP44_01560"/>
<gene>
    <name evidence="1" type="ORF">MOP44_01560</name>
</gene>
<dbReference type="Proteomes" id="UP001059380">
    <property type="component" value="Chromosome"/>
</dbReference>
<evidence type="ECO:0000313" key="2">
    <source>
        <dbReference type="Proteomes" id="UP001059380"/>
    </source>
</evidence>
<accession>A0A9J7BQ16</accession>
<organism evidence="1 2">
    <name type="scientific">Occallatibacter riparius</name>
    <dbReference type="NCBI Taxonomy" id="1002689"/>
    <lineage>
        <taxon>Bacteria</taxon>
        <taxon>Pseudomonadati</taxon>
        <taxon>Acidobacteriota</taxon>
        <taxon>Terriglobia</taxon>
        <taxon>Terriglobales</taxon>
        <taxon>Acidobacteriaceae</taxon>
        <taxon>Occallatibacter</taxon>
    </lineage>
</organism>
<sequence>MVKYVAGLLFDEDCKKVALVLKNHGPSAIVGKWNAIGGKRIDSTNLGLGFESGPAAMYREFLEETGVEVRDWSLFLRLQGDQWEVEFYHAFDTAKQSQVRTMESEQIMVWPIDDEHPVWVPNLNWIIPMALGHTEDHVWVYDVMEKETMARVPEYRGH</sequence>